<dbReference type="InterPro" id="IPR001156">
    <property type="entry name" value="Transferrin-like_dom"/>
</dbReference>
<dbReference type="RefSeq" id="XP_018016506.1">
    <property type="nucleotide sequence ID" value="XM_018161017.2"/>
</dbReference>
<dbReference type="GeneID" id="108673222"/>
<dbReference type="PROSITE" id="PS51408">
    <property type="entry name" value="TRANSFERRIN_LIKE_4"/>
    <property type="match status" value="1"/>
</dbReference>
<dbReference type="OrthoDB" id="9981115at2759"/>
<evidence type="ECO:0000256" key="2">
    <source>
        <dbReference type="SAM" id="SignalP"/>
    </source>
</evidence>
<feature type="signal peptide" evidence="2">
    <location>
        <begin position="1"/>
        <end position="22"/>
    </location>
</feature>
<feature type="compositionally biased region" description="Low complexity" evidence="1">
    <location>
        <begin position="267"/>
        <end position="291"/>
    </location>
</feature>
<dbReference type="GO" id="GO:0005886">
    <property type="term" value="C:plasma membrane"/>
    <property type="evidence" value="ECO:0007669"/>
    <property type="project" value="TreeGrafter"/>
</dbReference>
<evidence type="ECO:0000256" key="1">
    <source>
        <dbReference type="SAM" id="MobiDB-lite"/>
    </source>
</evidence>
<keyword evidence="2" id="KW-0732">Signal</keyword>
<dbReference type="AlphaFoldDB" id="A0A8B7NU44"/>
<dbReference type="GO" id="GO:0006826">
    <property type="term" value="P:iron ion transport"/>
    <property type="evidence" value="ECO:0007669"/>
    <property type="project" value="TreeGrafter"/>
</dbReference>
<dbReference type="SUPFAM" id="SSF53850">
    <property type="entry name" value="Periplasmic binding protein-like II"/>
    <property type="match status" value="1"/>
</dbReference>
<organism evidence="4 5">
    <name type="scientific">Hyalella azteca</name>
    <name type="common">Amphipod</name>
    <dbReference type="NCBI Taxonomy" id="294128"/>
    <lineage>
        <taxon>Eukaryota</taxon>
        <taxon>Metazoa</taxon>
        <taxon>Ecdysozoa</taxon>
        <taxon>Arthropoda</taxon>
        <taxon>Crustacea</taxon>
        <taxon>Multicrustacea</taxon>
        <taxon>Malacostraca</taxon>
        <taxon>Eumalacostraca</taxon>
        <taxon>Peracarida</taxon>
        <taxon>Amphipoda</taxon>
        <taxon>Senticaudata</taxon>
        <taxon>Talitrida</taxon>
        <taxon>Talitroidea</taxon>
        <taxon>Hyalellidae</taxon>
        <taxon>Hyalella</taxon>
    </lineage>
</organism>
<gene>
    <name evidence="5" type="primary">LOC108673222</name>
</gene>
<dbReference type="Pfam" id="PF00405">
    <property type="entry name" value="Transferrin"/>
    <property type="match status" value="1"/>
</dbReference>
<dbReference type="PANTHER" id="PTHR11485">
    <property type="entry name" value="TRANSFERRIN"/>
    <property type="match status" value="1"/>
</dbReference>
<dbReference type="GO" id="GO:0055037">
    <property type="term" value="C:recycling endosome"/>
    <property type="evidence" value="ECO:0007669"/>
    <property type="project" value="TreeGrafter"/>
</dbReference>
<feature type="domain" description="Transferrin-like" evidence="3">
    <location>
        <begin position="28"/>
        <end position="411"/>
    </location>
</feature>
<feature type="compositionally biased region" description="Pro residues" evidence="1">
    <location>
        <begin position="292"/>
        <end position="302"/>
    </location>
</feature>
<evidence type="ECO:0000313" key="4">
    <source>
        <dbReference type="Proteomes" id="UP000694843"/>
    </source>
</evidence>
<protein>
    <submittedName>
        <fullName evidence="5">Uncharacterized protein LOC108673222</fullName>
    </submittedName>
</protein>
<evidence type="ECO:0000313" key="5">
    <source>
        <dbReference type="RefSeq" id="XP_018016506.1"/>
    </source>
</evidence>
<dbReference type="GO" id="GO:0005615">
    <property type="term" value="C:extracellular space"/>
    <property type="evidence" value="ECO:0007669"/>
    <property type="project" value="TreeGrafter"/>
</dbReference>
<reference evidence="5" key="1">
    <citation type="submission" date="2025-08" db="UniProtKB">
        <authorList>
            <consortium name="RefSeq"/>
        </authorList>
    </citation>
    <scope>IDENTIFICATION</scope>
    <source>
        <tissue evidence="5">Whole organism</tissue>
    </source>
</reference>
<dbReference type="PANTHER" id="PTHR11485:SF29">
    <property type="entry name" value="TRANSFERRIN 2"/>
    <property type="match status" value="1"/>
</dbReference>
<feature type="compositionally biased region" description="Low complexity" evidence="1">
    <location>
        <begin position="313"/>
        <end position="327"/>
    </location>
</feature>
<dbReference type="KEGG" id="hazt:108673222"/>
<feature type="region of interest" description="Disordered" evidence="1">
    <location>
        <begin position="261"/>
        <end position="395"/>
    </location>
</feature>
<keyword evidence="4" id="KW-1185">Reference proteome</keyword>
<dbReference type="GO" id="GO:0005769">
    <property type="term" value="C:early endosome"/>
    <property type="evidence" value="ECO:0007669"/>
    <property type="project" value="TreeGrafter"/>
</dbReference>
<dbReference type="Proteomes" id="UP000694843">
    <property type="component" value="Unplaced"/>
</dbReference>
<feature type="chain" id="PRO_5034219953" evidence="2">
    <location>
        <begin position="23"/>
        <end position="411"/>
    </location>
</feature>
<dbReference type="SMART" id="SM00094">
    <property type="entry name" value="TR_FER"/>
    <property type="match status" value="1"/>
</dbReference>
<dbReference type="PRINTS" id="PR00422">
    <property type="entry name" value="TRANSFERRIN"/>
</dbReference>
<evidence type="ECO:0000259" key="3">
    <source>
        <dbReference type="PROSITE" id="PS51408"/>
    </source>
</evidence>
<accession>A0A8B7NU44</accession>
<name>A0A8B7NU44_HYAAZ</name>
<proteinExistence type="predicted"/>
<dbReference type="Gene3D" id="3.40.190.10">
    <property type="entry name" value="Periplasmic binding protein-like II"/>
    <property type="match status" value="1"/>
</dbReference>
<sequence length="411" mass="44347">MLLMMKLILPLLCWLCIQGVEGTSRSPVRWCTVSNAEYAKCTALAAAIADDYIAFATTHTTLQCIEKNHHDECMQTIDNNKADIVSLDANEIFLGGRYHSLVPIMKNVYQDGESDFYSVAVVKRGTLSGYSGLYSLRNVTACFPSVASMGGWVIPISRLMEAGAMKVADCNNYVKSASAFFAGGCAVNILADKHNPLDVYKCLDVACLAVPWAFWDGKIFHHFYLRAKLGARIDDLVDHKEPLLREFQEIKSLIAAHIPVLPPPPAHHGSPKSSPKKSPSSMTRSSSRSPAHSPPTQPPHPPTTLNISKPNYSSGSPRISPRGSPLSPHSPHLKKILQKANTPPSYKSPVKKGPHVKGTVSPALVKSPVKKPPVKGGTVSPALVKSPVKGGTVSPALIKSPVKKLPQTTAM</sequence>